<dbReference type="InterPro" id="IPR039598">
    <property type="entry name" value="HMGXB3"/>
</dbReference>
<feature type="region of interest" description="Disordered" evidence="1">
    <location>
        <begin position="444"/>
        <end position="471"/>
    </location>
</feature>
<name>A0A7D9D6E0_PARCT</name>
<dbReference type="Proteomes" id="UP001152795">
    <property type="component" value="Unassembled WGS sequence"/>
</dbReference>
<protein>
    <submittedName>
        <fullName evidence="2">HMG domain-containing 3</fullName>
    </submittedName>
</protein>
<proteinExistence type="predicted"/>
<dbReference type="PANTHER" id="PTHR17609:SF3">
    <property type="entry name" value="SAP DOMAIN-CONTAINING PROTEIN"/>
    <property type="match status" value="1"/>
</dbReference>
<gene>
    <name evidence="2" type="ORF">PACLA_8A086033</name>
</gene>
<dbReference type="PROSITE" id="PS50157">
    <property type="entry name" value="ZINC_FINGER_C2H2_2"/>
    <property type="match status" value="1"/>
</dbReference>
<evidence type="ECO:0000313" key="2">
    <source>
        <dbReference type="EMBL" id="CAB3977566.1"/>
    </source>
</evidence>
<feature type="region of interest" description="Disordered" evidence="1">
    <location>
        <begin position="139"/>
        <end position="162"/>
    </location>
</feature>
<sequence>MSSNWTHSSIVKQAACDVNFVRCGQTDCTSSGFSILRCKLACTFPTSRGQSKDFKNITHYHCYGCAAGFKREKELLRHLNSHSLNLPAQPRQQQQEQQLEQQQQQEQQQMQQQQQERQQMQQQQQQMQQQQQQMQQQQQQQMQQHQTPQQEHQLPQQELQQPPQTQELIFVDESITDFQTESFDFKAPETRSLRQQPPKVKCPYNDCGRELHPNSLSSHIRTQHQATNLKINQSRYLNGICVDRRNGIYLVRKQWHGVDYPIHCQFMVTPPASIQCSSPICRQYAETSIRSGQSGFLCEHLQSTHFLKPVSNSLLSLEKLDFITNTIKWLKPERIAQCRAWQEKALKENVPFVVQMPPSSSSRFNHFSIFANVKVDHYWSFQNRVIVTVDTKCMKFNCKCSSGRRSCLHKCIAKWAVAQWNPQLLESVPITSINDDIAGEASSLEDESTLVPNEEDPETTEHFPTSTNGPFYPPVGESAIKMSEYIFNNKKIPPDLPLSITVEKDEYLKSYYPTETICHYCNGELSDAKRVTCSAKLLTLRGLIQDVSLYIKFCTECQIPYRYQEYQDGVHNFNDNWLLSLGVCDMIRKHIQVHNAVSRTVEALENWLQLKSFQLPRGHVLNAYLHFEALTDHSYSFHCILCGYFPPLLNLDVDKKGVFELSVSELELPKETDESVENVNSEAFWNQCNLGILHRGILRGSDPNMLQIQPSYTFWSPYIGPKCKKSKLLVNSEFQKANHKANVTSNGTLQNDLSIEKIMDLFCESQASVLREIARNLNLSDKGPKVDILNRLKGALNIEEKFVKLFSKMWGGSGGWLGMTCPHGICYGLKWLLRQEGPRDHVDMLKSLAVLPNVIVCDIANMIVAHGRNRGLDVFGPKEGRVAEATDENIRQAENGELRVDWPWYPSGVHGRIPEDFRRPDDEQSLHNPVTGSCEHFSLFDPFHEKNTVNPADSLRRVSCVRQLAGKMNLETAEQLNNRRNRDNYFTTSLIAHNAIFVERLVAHFTNQKLNNKVYNCHIRQGTIAMCTDFLINMGICFEIFGKALLKLSIVCPDDGFLSELWYGLVINCIRLGNQIYDSSPEGARNLSPTEAASTLRDVSPVNLDAALTVRLKDSNSASRLSFQINQLLNGQDATALLVYSQRTVLLYSNKDGKIMLIDNHQHGEKMGPVIVKGLCSHLPQFLNSIQEVLSMNDTSYAELIVFS</sequence>
<organism evidence="2 3">
    <name type="scientific">Paramuricea clavata</name>
    <name type="common">Red gorgonian</name>
    <name type="synonym">Violescent sea-whip</name>
    <dbReference type="NCBI Taxonomy" id="317549"/>
    <lineage>
        <taxon>Eukaryota</taxon>
        <taxon>Metazoa</taxon>
        <taxon>Cnidaria</taxon>
        <taxon>Anthozoa</taxon>
        <taxon>Octocorallia</taxon>
        <taxon>Malacalcyonacea</taxon>
        <taxon>Plexauridae</taxon>
        <taxon>Paramuricea</taxon>
    </lineage>
</organism>
<feature type="compositionally biased region" description="Acidic residues" evidence="1">
    <location>
        <begin position="444"/>
        <end position="458"/>
    </location>
</feature>
<dbReference type="InterPro" id="IPR013087">
    <property type="entry name" value="Znf_C2H2_type"/>
</dbReference>
<dbReference type="AlphaFoldDB" id="A0A7D9D6E0"/>
<dbReference type="SMART" id="SM00355">
    <property type="entry name" value="ZnF_C2H2"/>
    <property type="match status" value="2"/>
</dbReference>
<dbReference type="Pfam" id="PF18717">
    <property type="entry name" value="CxC4"/>
    <property type="match status" value="1"/>
</dbReference>
<dbReference type="InterPro" id="IPR040648">
    <property type="entry name" value="HMGXB3_CxC4"/>
</dbReference>
<accession>A0A7D9D6E0</accession>
<evidence type="ECO:0000256" key="1">
    <source>
        <dbReference type="SAM" id="MobiDB-lite"/>
    </source>
</evidence>
<keyword evidence="3" id="KW-1185">Reference proteome</keyword>
<dbReference type="PROSITE" id="PS00028">
    <property type="entry name" value="ZINC_FINGER_C2H2_1"/>
    <property type="match status" value="1"/>
</dbReference>
<dbReference type="EMBL" id="CACRXK020000055">
    <property type="protein sequence ID" value="CAB3977566.1"/>
    <property type="molecule type" value="Genomic_DNA"/>
</dbReference>
<comment type="caution">
    <text evidence="2">The sequence shown here is derived from an EMBL/GenBank/DDBJ whole genome shotgun (WGS) entry which is preliminary data.</text>
</comment>
<dbReference type="OrthoDB" id="5990059at2759"/>
<reference evidence="2" key="1">
    <citation type="submission" date="2020-04" db="EMBL/GenBank/DDBJ databases">
        <authorList>
            <person name="Alioto T."/>
            <person name="Alioto T."/>
            <person name="Gomez Garrido J."/>
        </authorList>
    </citation>
    <scope>NUCLEOTIDE SEQUENCE</scope>
    <source>
        <strain evidence="2">A484AB</strain>
    </source>
</reference>
<evidence type="ECO:0000313" key="3">
    <source>
        <dbReference type="Proteomes" id="UP001152795"/>
    </source>
</evidence>
<dbReference type="PANTHER" id="PTHR17609">
    <property type="entry name" value="HMG DOMAIN-CONTAINING PROTEIN 3"/>
    <property type="match status" value="1"/>
</dbReference>